<dbReference type="AlphaFoldDB" id="A0A4Y9JBT5"/>
<sequence>MQGKRVVLYGMIVLCLVVLGVFYFRRSSSIPEVFAIPYRTAVEQEYRLQYEEAGLPIPSKDF</sequence>
<keyword evidence="1" id="KW-0472">Membrane</keyword>
<name>A0A4Y9JBT5_9STRE</name>
<gene>
    <name evidence="2" type="ORF">E4T82_08585</name>
</gene>
<keyword evidence="1" id="KW-1133">Transmembrane helix</keyword>
<feature type="transmembrane region" description="Helical" evidence="1">
    <location>
        <begin position="6"/>
        <end position="24"/>
    </location>
</feature>
<reference evidence="2 3" key="1">
    <citation type="submission" date="2019-03" db="EMBL/GenBank/DDBJ databases">
        <title>Diversity of the mouse oral microbiome.</title>
        <authorList>
            <person name="Joseph S."/>
            <person name="Aduse-Opoku J."/>
            <person name="Curtis M."/>
            <person name="Wade W."/>
            <person name="Hashim A."/>
        </authorList>
    </citation>
    <scope>NUCLEOTIDE SEQUENCE [LARGE SCALE GENOMIC DNA]</scope>
    <source>
        <strain evidence="2 3">WM131</strain>
    </source>
</reference>
<dbReference type="EMBL" id="SPPD01000013">
    <property type="protein sequence ID" value="TFU97275.1"/>
    <property type="molecule type" value="Genomic_DNA"/>
</dbReference>
<protein>
    <submittedName>
        <fullName evidence="2">Uncharacterized protein</fullName>
    </submittedName>
</protein>
<evidence type="ECO:0000256" key="1">
    <source>
        <dbReference type="SAM" id="Phobius"/>
    </source>
</evidence>
<accession>A0A4Y9JBT5</accession>
<proteinExistence type="predicted"/>
<evidence type="ECO:0000313" key="3">
    <source>
        <dbReference type="Proteomes" id="UP000297253"/>
    </source>
</evidence>
<dbReference type="RefSeq" id="WP_135182422.1">
    <property type="nucleotide sequence ID" value="NZ_JADGKZ010000013.1"/>
</dbReference>
<comment type="caution">
    <text evidence="2">The sequence shown here is derived from an EMBL/GenBank/DDBJ whole genome shotgun (WGS) entry which is preliminary data.</text>
</comment>
<keyword evidence="1" id="KW-0812">Transmembrane</keyword>
<dbReference type="Proteomes" id="UP000297253">
    <property type="component" value="Unassembled WGS sequence"/>
</dbReference>
<evidence type="ECO:0000313" key="2">
    <source>
        <dbReference type="EMBL" id="TFU97275.1"/>
    </source>
</evidence>
<organism evidence="2 3">
    <name type="scientific">Streptococcus cuniculi</name>
    <dbReference type="NCBI Taxonomy" id="1432788"/>
    <lineage>
        <taxon>Bacteria</taxon>
        <taxon>Bacillati</taxon>
        <taxon>Bacillota</taxon>
        <taxon>Bacilli</taxon>
        <taxon>Lactobacillales</taxon>
        <taxon>Streptococcaceae</taxon>
        <taxon>Streptococcus</taxon>
    </lineage>
</organism>